<organism evidence="2 3">
    <name type="scientific">Datura stramonium</name>
    <name type="common">Jimsonweed</name>
    <name type="synonym">Common thornapple</name>
    <dbReference type="NCBI Taxonomy" id="4076"/>
    <lineage>
        <taxon>Eukaryota</taxon>
        <taxon>Viridiplantae</taxon>
        <taxon>Streptophyta</taxon>
        <taxon>Embryophyta</taxon>
        <taxon>Tracheophyta</taxon>
        <taxon>Spermatophyta</taxon>
        <taxon>Magnoliopsida</taxon>
        <taxon>eudicotyledons</taxon>
        <taxon>Gunneridae</taxon>
        <taxon>Pentapetalae</taxon>
        <taxon>asterids</taxon>
        <taxon>lamiids</taxon>
        <taxon>Solanales</taxon>
        <taxon>Solanaceae</taxon>
        <taxon>Solanoideae</taxon>
        <taxon>Datureae</taxon>
        <taxon>Datura</taxon>
    </lineage>
</organism>
<proteinExistence type="predicted"/>
<gene>
    <name evidence="2" type="ORF">HAX54_029724</name>
</gene>
<dbReference type="PANTHER" id="PTHR48186:SF1">
    <property type="entry name" value="TPX2 C-TERMINAL DOMAIN-CONTAINING PROTEIN"/>
    <property type="match status" value="1"/>
</dbReference>
<dbReference type="EMBL" id="JACEIK010000037">
    <property type="protein sequence ID" value="MCD7447458.1"/>
    <property type="molecule type" value="Genomic_DNA"/>
</dbReference>
<sequence>MVSEEGSWPSLPKLVGNWSRSPDEPEAGRNQYIVPVRKAGLRGEAPYRGGLTKSMSPPLMKMNVATKRVEVAPPPQRKQLLSDFSPQKQSNCSSITRPMQKTTQSSAVARPMQKETQSISHTKKFESSKRKFEERLAEQREAKRRIVMVDFRDMPKPVNDPRAPRCCWDRRRF</sequence>
<evidence type="ECO:0000313" key="3">
    <source>
        <dbReference type="Proteomes" id="UP000823775"/>
    </source>
</evidence>
<keyword evidence="3" id="KW-1185">Reference proteome</keyword>
<name>A0ABS8RL97_DATST</name>
<reference evidence="2 3" key="1">
    <citation type="journal article" date="2021" name="BMC Genomics">
        <title>Datura genome reveals duplications of psychoactive alkaloid biosynthetic genes and high mutation rate following tissue culture.</title>
        <authorList>
            <person name="Rajewski A."/>
            <person name="Carter-House D."/>
            <person name="Stajich J."/>
            <person name="Litt A."/>
        </authorList>
    </citation>
    <scope>NUCLEOTIDE SEQUENCE [LARGE SCALE GENOMIC DNA]</scope>
    <source>
        <strain evidence="2">AR-01</strain>
    </source>
</reference>
<feature type="region of interest" description="Disordered" evidence="1">
    <location>
        <begin position="75"/>
        <end position="134"/>
    </location>
</feature>
<evidence type="ECO:0000313" key="2">
    <source>
        <dbReference type="EMBL" id="MCD7447458.1"/>
    </source>
</evidence>
<comment type="caution">
    <text evidence="2">The sequence shown here is derived from an EMBL/GenBank/DDBJ whole genome shotgun (WGS) entry which is preliminary data.</text>
</comment>
<dbReference type="PANTHER" id="PTHR48186">
    <property type="entry name" value="NB-ARC DOMAIN-CONTAINING PROTEIN"/>
    <property type="match status" value="1"/>
</dbReference>
<evidence type="ECO:0000256" key="1">
    <source>
        <dbReference type="SAM" id="MobiDB-lite"/>
    </source>
</evidence>
<feature type="region of interest" description="Disordered" evidence="1">
    <location>
        <begin position="1"/>
        <end position="33"/>
    </location>
</feature>
<feature type="compositionally biased region" description="Basic and acidic residues" evidence="1">
    <location>
        <begin position="123"/>
        <end position="134"/>
    </location>
</feature>
<feature type="compositionally biased region" description="Polar residues" evidence="1">
    <location>
        <begin position="82"/>
        <end position="107"/>
    </location>
</feature>
<protein>
    <submittedName>
        <fullName evidence="2">Uncharacterized protein</fullName>
    </submittedName>
</protein>
<dbReference type="Proteomes" id="UP000823775">
    <property type="component" value="Unassembled WGS sequence"/>
</dbReference>
<accession>A0ABS8RL97</accession>